<keyword evidence="3" id="KW-1185">Reference proteome</keyword>
<accession>A0A5C3NY48</accession>
<dbReference type="InParanoid" id="A0A5C3NY48"/>
<protein>
    <submittedName>
        <fullName evidence="2">Uncharacterized protein</fullName>
    </submittedName>
</protein>
<feature type="compositionally biased region" description="Gly residues" evidence="1">
    <location>
        <begin position="1"/>
        <end position="11"/>
    </location>
</feature>
<feature type="region of interest" description="Disordered" evidence="1">
    <location>
        <begin position="1"/>
        <end position="71"/>
    </location>
</feature>
<gene>
    <name evidence="2" type="ORF">K466DRAFT_337301</name>
</gene>
<evidence type="ECO:0000313" key="3">
    <source>
        <dbReference type="Proteomes" id="UP000308197"/>
    </source>
</evidence>
<feature type="compositionally biased region" description="Basic and acidic residues" evidence="1">
    <location>
        <begin position="302"/>
        <end position="311"/>
    </location>
</feature>
<organism evidence="2 3">
    <name type="scientific">Polyporus arcularius HHB13444</name>
    <dbReference type="NCBI Taxonomy" id="1314778"/>
    <lineage>
        <taxon>Eukaryota</taxon>
        <taxon>Fungi</taxon>
        <taxon>Dikarya</taxon>
        <taxon>Basidiomycota</taxon>
        <taxon>Agaricomycotina</taxon>
        <taxon>Agaricomycetes</taxon>
        <taxon>Polyporales</taxon>
        <taxon>Polyporaceae</taxon>
        <taxon>Polyporus</taxon>
    </lineage>
</organism>
<feature type="compositionally biased region" description="Basic residues" evidence="1">
    <location>
        <begin position="31"/>
        <end position="49"/>
    </location>
</feature>
<dbReference type="EMBL" id="ML211600">
    <property type="protein sequence ID" value="TFK81467.1"/>
    <property type="molecule type" value="Genomic_DNA"/>
</dbReference>
<dbReference type="AlphaFoldDB" id="A0A5C3NY48"/>
<evidence type="ECO:0000256" key="1">
    <source>
        <dbReference type="SAM" id="MobiDB-lite"/>
    </source>
</evidence>
<feature type="region of interest" description="Disordered" evidence="1">
    <location>
        <begin position="280"/>
        <end position="319"/>
    </location>
</feature>
<sequence>MGEAGEGGAGEAEGEADGTNEGGMWQPGALWRKKSSVRRRARNSARKTTRNGSVWLDDSSSRDALGAGVDDPAREAASTALSPSFKTLFGLRTSSASSSSRRTDLFARVLPRLIACPSRISIWRMTAMEPRRHTALAACTIPIPRGNPSIPSLRNIATCTVRPRPEDRSDDRGPSMCRTLKQSLVLQKRSCHLSYIPQSQRVRTKLGLGVRPTRIVITGMYLRPRTDAEHTFMRMRLTITAGASAPDRDPIVVSTHSPNPRTETRTFTQFTVMLRSCPAQSTSHGSKQAMHVRHPIHNPTTPERRALRERPAAVPPIRS</sequence>
<name>A0A5C3NY48_9APHY</name>
<dbReference type="Proteomes" id="UP000308197">
    <property type="component" value="Unassembled WGS sequence"/>
</dbReference>
<evidence type="ECO:0000313" key="2">
    <source>
        <dbReference type="EMBL" id="TFK81467.1"/>
    </source>
</evidence>
<reference evidence="2 3" key="1">
    <citation type="journal article" date="2019" name="Nat. Ecol. Evol.">
        <title>Megaphylogeny resolves global patterns of mushroom evolution.</title>
        <authorList>
            <person name="Varga T."/>
            <person name="Krizsan K."/>
            <person name="Foldi C."/>
            <person name="Dima B."/>
            <person name="Sanchez-Garcia M."/>
            <person name="Sanchez-Ramirez S."/>
            <person name="Szollosi G.J."/>
            <person name="Szarkandi J.G."/>
            <person name="Papp V."/>
            <person name="Albert L."/>
            <person name="Andreopoulos W."/>
            <person name="Angelini C."/>
            <person name="Antonin V."/>
            <person name="Barry K.W."/>
            <person name="Bougher N.L."/>
            <person name="Buchanan P."/>
            <person name="Buyck B."/>
            <person name="Bense V."/>
            <person name="Catcheside P."/>
            <person name="Chovatia M."/>
            <person name="Cooper J."/>
            <person name="Damon W."/>
            <person name="Desjardin D."/>
            <person name="Finy P."/>
            <person name="Geml J."/>
            <person name="Haridas S."/>
            <person name="Hughes K."/>
            <person name="Justo A."/>
            <person name="Karasinski D."/>
            <person name="Kautmanova I."/>
            <person name="Kiss B."/>
            <person name="Kocsube S."/>
            <person name="Kotiranta H."/>
            <person name="LaButti K.M."/>
            <person name="Lechner B.E."/>
            <person name="Liimatainen K."/>
            <person name="Lipzen A."/>
            <person name="Lukacs Z."/>
            <person name="Mihaltcheva S."/>
            <person name="Morgado L.N."/>
            <person name="Niskanen T."/>
            <person name="Noordeloos M.E."/>
            <person name="Ohm R.A."/>
            <person name="Ortiz-Santana B."/>
            <person name="Ovrebo C."/>
            <person name="Racz N."/>
            <person name="Riley R."/>
            <person name="Savchenko A."/>
            <person name="Shiryaev A."/>
            <person name="Soop K."/>
            <person name="Spirin V."/>
            <person name="Szebenyi C."/>
            <person name="Tomsovsky M."/>
            <person name="Tulloss R.E."/>
            <person name="Uehling J."/>
            <person name="Grigoriev I.V."/>
            <person name="Vagvolgyi C."/>
            <person name="Papp T."/>
            <person name="Martin F.M."/>
            <person name="Miettinen O."/>
            <person name="Hibbett D.S."/>
            <person name="Nagy L.G."/>
        </authorList>
    </citation>
    <scope>NUCLEOTIDE SEQUENCE [LARGE SCALE GENOMIC DNA]</scope>
    <source>
        <strain evidence="2 3">HHB13444</strain>
    </source>
</reference>
<proteinExistence type="predicted"/>